<dbReference type="Ensembl" id="ENSNMLT00000027782.1">
    <property type="protein sequence ID" value="ENSNMLP00000024839.1"/>
    <property type="gene ID" value="ENSNMLG00000015893.1"/>
</dbReference>
<keyword evidence="3" id="KW-1185">Reference proteome</keyword>
<feature type="domain" description="ENTH" evidence="1">
    <location>
        <begin position="21"/>
        <end position="95"/>
    </location>
</feature>
<dbReference type="AlphaFoldDB" id="A0A8C6TPW0"/>
<proteinExistence type="predicted"/>
<reference evidence="2" key="1">
    <citation type="submission" date="2025-08" db="UniProtKB">
        <authorList>
            <consortium name="Ensembl"/>
        </authorList>
    </citation>
    <scope>IDENTIFICATION</scope>
</reference>
<dbReference type="GO" id="GO:0005886">
    <property type="term" value="C:plasma membrane"/>
    <property type="evidence" value="ECO:0007669"/>
    <property type="project" value="TreeGrafter"/>
</dbReference>
<evidence type="ECO:0000259" key="1">
    <source>
        <dbReference type="PROSITE" id="PS50942"/>
    </source>
</evidence>
<dbReference type="InterPro" id="IPR013809">
    <property type="entry name" value="ENTH"/>
</dbReference>
<dbReference type="Gene3D" id="1.25.40.90">
    <property type="match status" value="1"/>
</dbReference>
<dbReference type="PROSITE" id="PS50942">
    <property type="entry name" value="ENTH"/>
    <property type="match status" value="1"/>
</dbReference>
<dbReference type="Pfam" id="PF01417">
    <property type="entry name" value="ENTH"/>
    <property type="match status" value="1"/>
</dbReference>
<dbReference type="GO" id="GO:0005768">
    <property type="term" value="C:endosome"/>
    <property type="evidence" value="ECO:0007669"/>
    <property type="project" value="TreeGrafter"/>
</dbReference>
<dbReference type="SUPFAM" id="SSF48464">
    <property type="entry name" value="ENTH/VHS domain"/>
    <property type="match status" value="1"/>
</dbReference>
<dbReference type="GO" id="GO:0030125">
    <property type="term" value="C:clathrin vesicle coat"/>
    <property type="evidence" value="ECO:0007669"/>
    <property type="project" value="TreeGrafter"/>
</dbReference>
<evidence type="ECO:0000313" key="2">
    <source>
        <dbReference type="Ensembl" id="ENSNMLP00000024839.1"/>
    </source>
</evidence>
<reference evidence="2" key="2">
    <citation type="submission" date="2025-09" db="UniProtKB">
        <authorList>
            <consortium name="Ensembl"/>
        </authorList>
    </citation>
    <scope>IDENTIFICATION</scope>
</reference>
<dbReference type="GO" id="GO:0006897">
    <property type="term" value="P:endocytosis"/>
    <property type="evidence" value="ECO:0007669"/>
    <property type="project" value="TreeGrafter"/>
</dbReference>
<dbReference type="PANTHER" id="PTHR12276:SF112">
    <property type="entry name" value="EPSIN 3A-RELATED"/>
    <property type="match status" value="1"/>
</dbReference>
<dbReference type="GO" id="GO:0030276">
    <property type="term" value="F:clathrin binding"/>
    <property type="evidence" value="ECO:0007669"/>
    <property type="project" value="TreeGrafter"/>
</dbReference>
<evidence type="ECO:0000313" key="3">
    <source>
        <dbReference type="Proteomes" id="UP000694523"/>
    </source>
</evidence>
<dbReference type="InterPro" id="IPR008942">
    <property type="entry name" value="ENTH_VHS"/>
</dbReference>
<dbReference type="PANTHER" id="PTHR12276">
    <property type="entry name" value="EPSIN/ENT-RELATED"/>
    <property type="match status" value="1"/>
</dbReference>
<dbReference type="Proteomes" id="UP000694523">
    <property type="component" value="Unplaced"/>
</dbReference>
<dbReference type="GO" id="GO:0005543">
    <property type="term" value="F:phospholipid binding"/>
    <property type="evidence" value="ECO:0007669"/>
    <property type="project" value="TreeGrafter"/>
</dbReference>
<accession>A0A8C6TPW0</accession>
<organism evidence="2 3">
    <name type="scientific">Neogobius melanostomus</name>
    <name type="common">round goby</name>
    <dbReference type="NCBI Taxonomy" id="47308"/>
    <lineage>
        <taxon>Eukaryota</taxon>
        <taxon>Metazoa</taxon>
        <taxon>Chordata</taxon>
        <taxon>Craniata</taxon>
        <taxon>Vertebrata</taxon>
        <taxon>Euteleostomi</taxon>
        <taxon>Actinopterygii</taxon>
        <taxon>Neopterygii</taxon>
        <taxon>Teleostei</taxon>
        <taxon>Neoteleostei</taxon>
        <taxon>Acanthomorphata</taxon>
        <taxon>Gobiaria</taxon>
        <taxon>Gobiiformes</taxon>
        <taxon>Gobioidei</taxon>
        <taxon>Gobiidae</taxon>
        <taxon>Benthophilinae</taxon>
        <taxon>Neogobiini</taxon>
        <taxon>Neogobius</taxon>
    </lineage>
</organism>
<name>A0A8C6TPW0_9GOBI</name>
<sequence>MIRENIWTFCFWKFLSKTMKNVVNNYTEAEIKVREATSNDPWGPPTSLMAEISDLTFNIVAVSEVMGMLWKRLNDHGKNWRHVYKAEKMSKMCLN</sequence>
<protein>
    <recommendedName>
        <fullName evidence="1">ENTH domain-containing protein</fullName>
    </recommendedName>
</protein>